<dbReference type="PROSITE" id="PS51671">
    <property type="entry name" value="ACT"/>
    <property type="match status" value="1"/>
</dbReference>
<reference evidence="2 4" key="1">
    <citation type="journal article" date="2016" name="Genome Announc.">
        <title>Draft Genome Sequence of the Rumen Methanogen Methanobrevibacter olleyae YLM1.</title>
        <authorList>
            <person name="Kelly W.J."/>
            <person name="Li D."/>
            <person name="Lambie S.C."/>
            <person name="Cox F."/>
            <person name="Attwood G.T."/>
            <person name="Altermann E."/>
            <person name="Leahy S.C."/>
        </authorList>
    </citation>
    <scope>NUCLEOTIDE SEQUENCE [LARGE SCALE GENOMIC DNA]</scope>
    <source>
        <strain evidence="2 4">YLM1</strain>
    </source>
</reference>
<keyword evidence="4" id="KW-1185">Reference proteome</keyword>
<dbReference type="Gene3D" id="3.30.2130.10">
    <property type="entry name" value="VC0802-like"/>
    <property type="match status" value="1"/>
</dbReference>
<feature type="domain" description="ACT" evidence="1">
    <location>
        <begin position="71"/>
        <end position="143"/>
    </location>
</feature>
<dbReference type="PATRIC" id="fig|294671.3.peg.1304"/>
<evidence type="ECO:0000313" key="5">
    <source>
        <dbReference type="Proteomes" id="UP000183442"/>
    </source>
</evidence>
<dbReference type="AlphaFoldDB" id="A0A126R176"/>
<reference evidence="4" key="2">
    <citation type="submission" date="2016-02" db="EMBL/GenBank/DDBJ databases">
        <title>The draft genome sequence of the rumen methanogen Methanobrevibacter olleyae YLM1.</title>
        <authorList>
            <consortium name="New Zealand Agricultural Greenhouse Gas Research Centre/Pastoral Greenhouse Gas Research Consortium"/>
            <person name="Kelly W.J."/>
            <person name="Li D."/>
            <person name="Lambie S.C."/>
            <person name="Attwood G.T."/>
            <person name="Altermann E."/>
            <person name="Leahy S.C."/>
        </authorList>
    </citation>
    <scope>NUCLEOTIDE SEQUENCE [LARGE SCALE GENOMIC DNA]</scope>
    <source>
        <strain evidence="4">YLM1</strain>
    </source>
</reference>
<reference evidence="5" key="3">
    <citation type="submission" date="2016-10" db="EMBL/GenBank/DDBJ databases">
        <authorList>
            <person name="Varghese N."/>
        </authorList>
    </citation>
    <scope>NUCLEOTIDE SEQUENCE [LARGE SCALE GENOMIC DNA]</scope>
    <source>
        <strain evidence="5">DSM 16632</strain>
    </source>
</reference>
<dbReference type="SUPFAM" id="SSF55021">
    <property type="entry name" value="ACT-like"/>
    <property type="match status" value="2"/>
</dbReference>
<dbReference type="OrthoDB" id="53154at2157"/>
<evidence type="ECO:0000313" key="4">
    <source>
        <dbReference type="Proteomes" id="UP000066376"/>
    </source>
</evidence>
<dbReference type="PANTHER" id="PTHR40099:SF1">
    <property type="entry name" value="ACETOLACTATE SYNTHASE, SMALL SUBUNIT"/>
    <property type="match status" value="1"/>
</dbReference>
<evidence type="ECO:0000313" key="3">
    <source>
        <dbReference type="EMBL" id="SFL19539.1"/>
    </source>
</evidence>
<dbReference type="GeneID" id="28489553"/>
<dbReference type="InterPro" id="IPR045865">
    <property type="entry name" value="ACT-like_dom_sf"/>
</dbReference>
<accession>A0A126R176</accession>
<protein>
    <submittedName>
        <fullName evidence="2">ACT domain-containing protein</fullName>
    </submittedName>
    <submittedName>
        <fullName evidence="3">Uncharacterized conserved protein, contains tandem ACT domains</fullName>
    </submittedName>
</protein>
<gene>
    <name evidence="3" type="ORF">SAMN02910297_00172</name>
    <name evidence="2" type="ORF">YLM1_1247</name>
</gene>
<dbReference type="STRING" id="294671.YLM1_1247"/>
<dbReference type="KEGG" id="mol:YLM1_1247"/>
<dbReference type="EMBL" id="FOTL01000002">
    <property type="protein sequence ID" value="SFL19539.1"/>
    <property type="molecule type" value="Genomic_DNA"/>
</dbReference>
<name>A0A126R176_METOL</name>
<dbReference type="Pfam" id="PF19571">
    <property type="entry name" value="ACT_8"/>
    <property type="match status" value="1"/>
</dbReference>
<dbReference type="InterPro" id="IPR045739">
    <property type="entry name" value="ACT_dom_pair"/>
</dbReference>
<dbReference type="Proteomes" id="UP000066376">
    <property type="component" value="Chromosome"/>
</dbReference>
<dbReference type="EMBL" id="CP014265">
    <property type="protein sequence ID" value="AMK15804.1"/>
    <property type="molecule type" value="Genomic_DNA"/>
</dbReference>
<dbReference type="PANTHER" id="PTHR40099">
    <property type="entry name" value="ACETOLACTATE SYNTHASE, SMALL SUBUNIT"/>
    <property type="match status" value="1"/>
</dbReference>
<proteinExistence type="predicted"/>
<sequence length="143" mass="15673">MNVKQLSVFIENKEGRLKNAVNAVSQAEVNIRALSIADSSKYGILRLIVSDNEKATAALKKEKFTVKETDVIVVGIKDEPNGLNTMLEILEEESINVEYLYAFVSSKTDEAIVVVKIEDCEGGLKALKDAGANILSKEDLDEL</sequence>
<evidence type="ECO:0000259" key="1">
    <source>
        <dbReference type="PROSITE" id="PS51671"/>
    </source>
</evidence>
<organism evidence="2 4">
    <name type="scientific">Methanobrevibacter olleyae</name>
    <dbReference type="NCBI Taxonomy" id="294671"/>
    <lineage>
        <taxon>Archaea</taxon>
        <taxon>Methanobacteriati</taxon>
        <taxon>Methanobacteriota</taxon>
        <taxon>Methanomada group</taxon>
        <taxon>Methanobacteria</taxon>
        <taxon>Methanobacteriales</taxon>
        <taxon>Methanobacteriaceae</taxon>
        <taxon>Methanobrevibacter</taxon>
    </lineage>
</organism>
<dbReference type="RefSeq" id="WP_067147353.1">
    <property type="nucleotide sequence ID" value="NZ_CP014265.1"/>
</dbReference>
<evidence type="ECO:0000313" key="2">
    <source>
        <dbReference type="EMBL" id="AMK15804.1"/>
    </source>
</evidence>
<reference evidence="3" key="4">
    <citation type="submission" date="2016-10" db="EMBL/GenBank/DDBJ databases">
        <authorList>
            <person name="de Groot N.N."/>
        </authorList>
    </citation>
    <scope>NUCLEOTIDE SEQUENCE [LARGE SCALE GENOMIC DNA]</scope>
    <source>
        <strain evidence="3">DSM 16632</strain>
    </source>
</reference>
<dbReference type="InterPro" id="IPR002912">
    <property type="entry name" value="ACT_dom"/>
</dbReference>
<dbReference type="Proteomes" id="UP000183442">
    <property type="component" value="Unassembled WGS sequence"/>
</dbReference>